<dbReference type="SUPFAM" id="SSF69572">
    <property type="entry name" value="Activating enzymes of the ubiquitin-like proteins"/>
    <property type="match status" value="1"/>
</dbReference>
<feature type="domain" description="THIF-type NAD/FAD binding fold" evidence="1">
    <location>
        <begin position="2"/>
        <end position="134"/>
    </location>
</feature>
<dbReference type="PANTHER" id="PTHR43267">
    <property type="entry name" value="TRNA THREONYLCARBAMOYLADENOSINE DEHYDRATASE"/>
    <property type="match status" value="1"/>
</dbReference>
<comment type="caution">
    <text evidence="2">The sequence shown here is derived from an EMBL/GenBank/DDBJ whole genome shotgun (WGS) entry which is preliminary data.</text>
</comment>
<dbReference type="AlphaFoldDB" id="A0A934V795"/>
<dbReference type="Proteomes" id="UP000600139">
    <property type="component" value="Unassembled WGS sequence"/>
</dbReference>
<dbReference type="CDD" id="cd00755">
    <property type="entry name" value="YgdL_like"/>
    <property type="match status" value="1"/>
</dbReference>
<accession>A0A934V795</accession>
<dbReference type="PANTHER" id="PTHR43267:SF1">
    <property type="entry name" value="TRNA THREONYLCARBAMOYLADENOSINE DEHYDRATASE"/>
    <property type="match status" value="1"/>
</dbReference>
<dbReference type="EMBL" id="JAENIK010000011">
    <property type="protein sequence ID" value="MBK1815902.1"/>
    <property type="molecule type" value="Genomic_DNA"/>
</dbReference>
<proteinExistence type="predicted"/>
<organism evidence="2 3">
    <name type="scientific">Luteolibacter yonseiensis</name>
    <dbReference type="NCBI Taxonomy" id="1144680"/>
    <lineage>
        <taxon>Bacteria</taxon>
        <taxon>Pseudomonadati</taxon>
        <taxon>Verrucomicrobiota</taxon>
        <taxon>Verrucomicrobiia</taxon>
        <taxon>Verrucomicrobiales</taxon>
        <taxon>Verrucomicrobiaceae</taxon>
        <taxon>Luteolibacter</taxon>
    </lineage>
</organism>
<protein>
    <submittedName>
        <fullName evidence="2">tRNA threonylcarbamoyladenosine dehydratase</fullName>
    </submittedName>
</protein>
<dbReference type="GO" id="GO:0061504">
    <property type="term" value="P:cyclic threonylcarbamoyladenosine biosynthetic process"/>
    <property type="evidence" value="ECO:0007669"/>
    <property type="project" value="TreeGrafter"/>
</dbReference>
<gene>
    <name evidence="2" type="ORF">JIN84_09750</name>
</gene>
<dbReference type="Gene3D" id="3.40.50.720">
    <property type="entry name" value="NAD(P)-binding Rossmann-like Domain"/>
    <property type="match status" value="1"/>
</dbReference>
<sequence>MKSRVAVIGVGGVGSWAVESLARSGIGHITMVDLDEICVTNVNRQLHAMDGQIGRQKTEAMADRALAIHPACEVVVVPKFFNEKSAAEILDAGFDAVIDAIDYARHKSLIVAECHRRKIYAVTCGGAGGRRDPTRIRVTDLAYSGMDPLLLQLRRGLRNDYGFPKTPRNQDPVLFGIDAVYSDEKPYYSHCDGTVSKEEPEEIAMRLNCASGFGSATHLIASFGLIAAGRVLENIAARV</sequence>
<name>A0A934V795_9BACT</name>
<dbReference type="GO" id="GO:0061503">
    <property type="term" value="F:tRNA threonylcarbamoyladenosine dehydratase"/>
    <property type="evidence" value="ECO:0007669"/>
    <property type="project" value="TreeGrafter"/>
</dbReference>
<dbReference type="GO" id="GO:0008641">
    <property type="term" value="F:ubiquitin-like modifier activating enzyme activity"/>
    <property type="evidence" value="ECO:0007669"/>
    <property type="project" value="InterPro"/>
</dbReference>
<dbReference type="InterPro" id="IPR000594">
    <property type="entry name" value="ThiF_NAD_FAD-bd"/>
</dbReference>
<evidence type="ECO:0000259" key="1">
    <source>
        <dbReference type="Pfam" id="PF00899"/>
    </source>
</evidence>
<dbReference type="Pfam" id="PF00899">
    <property type="entry name" value="ThiF"/>
    <property type="match status" value="1"/>
</dbReference>
<evidence type="ECO:0000313" key="2">
    <source>
        <dbReference type="EMBL" id="MBK1815902.1"/>
    </source>
</evidence>
<dbReference type="InterPro" id="IPR035985">
    <property type="entry name" value="Ubiquitin-activating_enz"/>
</dbReference>
<evidence type="ECO:0000313" key="3">
    <source>
        <dbReference type="Proteomes" id="UP000600139"/>
    </source>
</evidence>
<reference evidence="2" key="1">
    <citation type="submission" date="2021-01" db="EMBL/GenBank/DDBJ databases">
        <title>Modified the classification status of verrucomicrobia.</title>
        <authorList>
            <person name="Feng X."/>
        </authorList>
    </citation>
    <scope>NUCLEOTIDE SEQUENCE</scope>
    <source>
        <strain evidence="2">JCM 18052</strain>
    </source>
</reference>
<keyword evidence="3" id="KW-1185">Reference proteome</keyword>
<dbReference type="InterPro" id="IPR045886">
    <property type="entry name" value="ThiF/MoeB/HesA"/>
</dbReference>